<dbReference type="GO" id="GO:0000978">
    <property type="term" value="F:RNA polymerase II cis-regulatory region sequence-specific DNA binding"/>
    <property type="evidence" value="ECO:0007669"/>
    <property type="project" value="TreeGrafter"/>
</dbReference>
<feature type="DNA-binding region" description="Fork-head" evidence="4">
    <location>
        <begin position="27"/>
        <end position="121"/>
    </location>
</feature>
<dbReference type="PANTHER" id="PTHR46262">
    <property type="entry name" value="FORKHEAD BOX PROTEIN BINIOU"/>
    <property type="match status" value="1"/>
</dbReference>
<evidence type="ECO:0000256" key="3">
    <source>
        <dbReference type="ARBA" id="ARBA00023242"/>
    </source>
</evidence>
<dbReference type="Pfam" id="PF00250">
    <property type="entry name" value="Forkhead"/>
    <property type="match status" value="1"/>
</dbReference>
<feature type="region of interest" description="Disordered" evidence="5">
    <location>
        <begin position="1"/>
        <end position="22"/>
    </location>
</feature>
<sequence>MLKNNVNNNANNSGSVEKKKCTRRAEKPPYSYIALIVMAIQSSPCKKLTLSEIYSFLQQGFPFFRGPYQGWKNSIRHNLSLNECFLKLPKALGRPGKGHYWTVDPDSQLMFEEGSFRRRPRGFRKKQSRNFNNNTMYCPQPNPPDQFESASYHQHYQLQQQLDYTQTPNCTSTPYQQYSVSSYADCAPPLPPPPTVTSSTGPADPWIEYDAFSSYQQSYGTTGEYQV</sequence>
<dbReference type="Proteomes" id="UP000079169">
    <property type="component" value="Unplaced"/>
</dbReference>
<dbReference type="SMART" id="SM00339">
    <property type="entry name" value="FH"/>
    <property type="match status" value="1"/>
</dbReference>
<evidence type="ECO:0000313" key="7">
    <source>
        <dbReference type="Proteomes" id="UP000079169"/>
    </source>
</evidence>
<evidence type="ECO:0000313" key="8">
    <source>
        <dbReference type="RefSeq" id="XP_026681011.1"/>
    </source>
</evidence>
<dbReference type="GO" id="GO:0000981">
    <property type="term" value="F:DNA-binding transcription factor activity, RNA polymerase II-specific"/>
    <property type="evidence" value="ECO:0007669"/>
    <property type="project" value="TreeGrafter"/>
</dbReference>
<feature type="compositionally biased region" description="Low complexity" evidence="5">
    <location>
        <begin position="1"/>
        <end position="12"/>
    </location>
</feature>
<dbReference type="RefSeq" id="XP_026681011.1">
    <property type="nucleotide sequence ID" value="XM_026825210.1"/>
</dbReference>
<dbReference type="PROSITE" id="PS50039">
    <property type="entry name" value="FORK_HEAD_3"/>
    <property type="match status" value="1"/>
</dbReference>
<dbReference type="InterPro" id="IPR036388">
    <property type="entry name" value="WH-like_DNA-bd_sf"/>
</dbReference>
<dbReference type="PaxDb" id="121845-A0A3Q0IXN8"/>
<dbReference type="PRINTS" id="PR00053">
    <property type="entry name" value="FORKHEAD"/>
</dbReference>
<dbReference type="PANTHER" id="PTHR46262:SF2">
    <property type="entry name" value="FORKHEAD BOX PROTEIN BINIOU"/>
    <property type="match status" value="1"/>
</dbReference>
<dbReference type="STRING" id="121845.A0A3Q0IXN8"/>
<dbReference type="KEGG" id="dci:113468372"/>
<evidence type="ECO:0000256" key="5">
    <source>
        <dbReference type="SAM" id="MobiDB-lite"/>
    </source>
</evidence>
<dbReference type="InterPro" id="IPR030456">
    <property type="entry name" value="TF_fork_head_CS_2"/>
</dbReference>
<dbReference type="InterPro" id="IPR018122">
    <property type="entry name" value="TF_fork_head_CS_1"/>
</dbReference>
<evidence type="ECO:0000259" key="6">
    <source>
        <dbReference type="PROSITE" id="PS50039"/>
    </source>
</evidence>
<feature type="domain" description="Fork-head" evidence="6">
    <location>
        <begin position="27"/>
        <end position="121"/>
    </location>
</feature>
<dbReference type="InterPro" id="IPR051770">
    <property type="entry name" value="Forkhead_box_regulator"/>
</dbReference>
<dbReference type="GO" id="GO:0005634">
    <property type="term" value="C:nucleus"/>
    <property type="evidence" value="ECO:0007669"/>
    <property type="project" value="UniProtKB-SubCell"/>
</dbReference>
<dbReference type="GO" id="GO:0009887">
    <property type="term" value="P:animal organ morphogenesis"/>
    <property type="evidence" value="ECO:0007669"/>
    <property type="project" value="TreeGrafter"/>
</dbReference>
<dbReference type="FunFam" id="1.10.10.10:FF:000071">
    <property type="entry name" value="Forkhead box F1"/>
    <property type="match status" value="1"/>
</dbReference>
<keyword evidence="2 4" id="KW-0238">DNA-binding</keyword>
<accession>A0A3Q0IXN8</accession>
<organism evidence="7 8">
    <name type="scientific">Diaphorina citri</name>
    <name type="common">Asian citrus psyllid</name>
    <dbReference type="NCBI Taxonomy" id="121845"/>
    <lineage>
        <taxon>Eukaryota</taxon>
        <taxon>Metazoa</taxon>
        <taxon>Ecdysozoa</taxon>
        <taxon>Arthropoda</taxon>
        <taxon>Hexapoda</taxon>
        <taxon>Insecta</taxon>
        <taxon>Pterygota</taxon>
        <taxon>Neoptera</taxon>
        <taxon>Paraneoptera</taxon>
        <taxon>Hemiptera</taxon>
        <taxon>Sternorrhyncha</taxon>
        <taxon>Psylloidea</taxon>
        <taxon>Psyllidae</taxon>
        <taxon>Diaphorininae</taxon>
        <taxon>Diaphorina</taxon>
    </lineage>
</organism>
<protein>
    <submittedName>
        <fullName evidence="8">Forkhead box protein F1-like</fullName>
    </submittedName>
</protein>
<dbReference type="AlphaFoldDB" id="A0A3Q0IXN8"/>
<dbReference type="Gene3D" id="1.10.10.10">
    <property type="entry name" value="Winged helix-like DNA-binding domain superfamily/Winged helix DNA-binding domain"/>
    <property type="match status" value="1"/>
</dbReference>
<evidence type="ECO:0000256" key="2">
    <source>
        <dbReference type="ARBA" id="ARBA00023125"/>
    </source>
</evidence>
<comment type="subcellular location">
    <subcellularLocation>
        <location evidence="1 4">Nucleus</location>
    </subcellularLocation>
</comment>
<dbReference type="PROSITE" id="PS00657">
    <property type="entry name" value="FORK_HEAD_1"/>
    <property type="match status" value="1"/>
</dbReference>
<dbReference type="PROSITE" id="PS00658">
    <property type="entry name" value="FORK_HEAD_2"/>
    <property type="match status" value="1"/>
</dbReference>
<dbReference type="InterPro" id="IPR036390">
    <property type="entry name" value="WH_DNA-bd_sf"/>
</dbReference>
<keyword evidence="7" id="KW-1185">Reference proteome</keyword>
<evidence type="ECO:0000256" key="4">
    <source>
        <dbReference type="PROSITE-ProRule" id="PRU00089"/>
    </source>
</evidence>
<keyword evidence="3 4" id="KW-0539">Nucleus</keyword>
<evidence type="ECO:0000256" key="1">
    <source>
        <dbReference type="ARBA" id="ARBA00004123"/>
    </source>
</evidence>
<reference evidence="8" key="1">
    <citation type="submission" date="2025-08" db="UniProtKB">
        <authorList>
            <consortium name="RefSeq"/>
        </authorList>
    </citation>
    <scope>IDENTIFICATION</scope>
</reference>
<dbReference type="GO" id="GO:0001710">
    <property type="term" value="P:mesodermal cell fate commitment"/>
    <property type="evidence" value="ECO:0007669"/>
    <property type="project" value="UniProtKB-ARBA"/>
</dbReference>
<dbReference type="SUPFAM" id="SSF46785">
    <property type="entry name" value="Winged helix' DNA-binding domain"/>
    <property type="match status" value="1"/>
</dbReference>
<dbReference type="GeneID" id="113468372"/>
<proteinExistence type="predicted"/>
<gene>
    <name evidence="8" type="primary">LOC113468372</name>
</gene>
<dbReference type="InterPro" id="IPR001766">
    <property type="entry name" value="Fork_head_dom"/>
</dbReference>
<name>A0A3Q0IXN8_DIACI</name>